<organism evidence="1">
    <name type="scientific">hydrothermal vent metagenome</name>
    <dbReference type="NCBI Taxonomy" id="652676"/>
    <lineage>
        <taxon>unclassified sequences</taxon>
        <taxon>metagenomes</taxon>
        <taxon>ecological metagenomes</taxon>
    </lineage>
</organism>
<sequence length="39" mass="4480">MHFDHIKARSIYVFKLPSILSLRADNIAPRINSTKNKIA</sequence>
<proteinExistence type="predicted"/>
<evidence type="ECO:0000313" key="1">
    <source>
        <dbReference type="EMBL" id="VAW23719.1"/>
    </source>
</evidence>
<protein>
    <submittedName>
        <fullName evidence="1">Uncharacterized protein</fullName>
    </submittedName>
</protein>
<gene>
    <name evidence="1" type="ORF">MNBD_ALPHA11-1478</name>
</gene>
<dbReference type="AlphaFoldDB" id="A0A3B0UGV2"/>
<name>A0A3B0UGV2_9ZZZZ</name>
<accession>A0A3B0UGV2</accession>
<reference evidence="1" key="1">
    <citation type="submission" date="2018-06" db="EMBL/GenBank/DDBJ databases">
        <authorList>
            <person name="Zhirakovskaya E."/>
        </authorList>
    </citation>
    <scope>NUCLEOTIDE SEQUENCE</scope>
</reference>
<dbReference type="EMBL" id="UOEQ01000482">
    <property type="protein sequence ID" value="VAW23719.1"/>
    <property type="molecule type" value="Genomic_DNA"/>
</dbReference>